<evidence type="ECO:0000256" key="1">
    <source>
        <dbReference type="SAM" id="MobiDB-lite"/>
    </source>
</evidence>
<dbReference type="AlphaFoldDB" id="A0A7S2BZU8"/>
<reference evidence="2" key="1">
    <citation type="submission" date="2021-01" db="EMBL/GenBank/DDBJ databases">
        <authorList>
            <person name="Corre E."/>
            <person name="Pelletier E."/>
            <person name="Niang G."/>
            <person name="Scheremetjew M."/>
            <person name="Finn R."/>
            <person name="Kale V."/>
            <person name="Holt S."/>
            <person name="Cochrane G."/>
            <person name="Meng A."/>
            <person name="Brown T."/>
            <person name="Cohen L."/>
        </authorList>
    </citation>
    <scope>NUCLEOTIDE SEQUENCE</scope>
    <source>
        <strain evidence="2">UTEX LB 985</strain>
    </source>
</reference>
<sequence length="243" mass="26038">MDPPLDDEAFEGLQNDYMRMQYDELFSRLEARDGQTSLLLIRANWLREMTGGDFALPEMGAELPPEALVSATELRAIFGRPTASHGGYRQVALPFLTVTHFWTHTHPDPDEEMLKAVLDVLQQKWEDFAERDLGLFIELSPPNFAAEDPLSTINAALWLVTCKMRTVEATPEAAAAAAACAPGDANAALAPSHSPAVTDVADKRDSSSPPPESVGRPGSARSSASCGPGSSQASSQAGSEEAL</sequence>
<feature type="region of interest" description="Disordered" evidence="1">
    <location>
        <begin position="190"/>
        <end position="243"/>
    </location>
</feature>
<evidence type="ECO:0000313" key="2">
    <source>
        <dbReference type="EMBL" id="CAD9411071.1"/>
    </source>
</evidence>
<proteinExistence type="predicted"/>
<gene>
    <name evidence="2" type="ORF">CBRE1094_LOCUS5221</name>
</gene>
<protein>
    <submittedName>
        <fullName evidence="2">Uncharacterized protein</fullName>
    </submittedName>
</protein>
<name>A0A7S2BZU8_9EUKA</name>
<feature type="compositionally biased region" description="Low complexity" evidence="1">
    <location>
        <begin position="215"/>
        <end position="243"/>
    </location>
</feature>
<dbReference type="EMBL" id="HBGU01009477">
    <property type="protein sequence ID" value="CAD9411071.1"/>
    <property type="molecule type" value="Transcribed_RNA"/>
</dbReference>
<accession>A0A7S2BZU8</accession>
<organism evidence="2">
    <name type="scientific">Haptolina brevifila</name>
    <dbReference type="NCBI Taxonomy" id="156173"/>
    <lineage>
        <taxon>Eukaryota</taxon>
        <taxon>Haptista</taxon>
        <taxon>Haptophyta</taxon>
        <taxon>Prymnesiophyceae</taxon>
        <taxon>Prymnesiales</taxon>
        <taxon>Prymnesiaceae</taxon>
        <taxon>Haptolina</taxon>
    </lineage>
</organism>